<feature type="domain" description="DUF3298" evidence="1">
    <location>
        <begin position="137"/>
        <end position="216"/>
    </location>
</feature>
<organism evidence="3">
    <name type="scientific">termite gut metagenome</name>
    <dbReference type="NCBI Taxonomy" id="433724"/>
    <lineage>
        <taxon>unclassified sequences</taxon>
        <taxon>metagenomes</taxon>
        <taxon>organismal metagenomes</taxon>
    </lineage>
</organism>
<comment type="caution">
    <text evidence="3">The sequence shown here is derived from an EMBL/GenBank/DDBJ whole genome shotgun (WGS) entry which is preliminary data.</text>
</comment>
<protein>
    <recommendedName>
        <fullName evidence="4">DUF3298 domain-containing protein</fullName>
    </recommendedName>
</protein>
<dbReference type="Pfam" id="PF13739">
    <property type="entry name" value="PdaC"/>
    <property type="match status" value="1"/>
</dbReference>
<evidence type="ECO:0000259" key="2">
    <source>
        <dbReference type="Pfam" id="PF13739"/>
    </source>
</evidence>
<evidence type="ECO:0000313" key="3">
    <source>
        <dbReference type="EMBL" id="KAA6320550.1"/>
    </source>
</evidence>
<feature type="non-terminal residue" evidence="3">
    <location>
        <position position="1"/>
    </location>
</feature>
<name>A0A5J4QHQ4_9ZZZZ</name>
<feature type="domain" description="Deacetylase PdaC" evidence="2">
    <location>
        <begin position="5"/>
        <end position="119"/>
    </location>
</feature>
<accession>A0A5J4QHQ4</accession>
<evidence type="ECO:0000259" key="1">
    <source>
        <dbReference type="Pfam" id="PF11738"/>
    </source>
</evidence>
<dbReference type="InterPro" id="IPR037126">
    <property type="entry name" value="PdaC/RsiV-like_sf"/>
</dbReference>
<dbReference type="Gene3D" id="3.90.640.20">
    <property type="entry name" value="Heat-shock cognate protein, ATPase"/>
    <property type="match status" value="1"/>
</dbReference>
<dbReference type="Pfam" id="PF11738">
    <property type="entry name" value="DUF3298"/>
    <property type="match status" value="1"/>
</dbReference>
<reference evidence="3" key="1">
    <citation type="submission" date="2019-03" db="EMBL/GenBank/DDBJ databases">
        <title>Single cell metagenomics reveals metabolic interactions within the superorganism composed of flagellate Streblomastix strix and complex community of Bacteroidetes bacteria on its surface.</title>
        <authorList>
            <person name="Treitli S.C."/>
            <person name="Kolisko M."/>
            <person name="Husnik F."/>
            <person name="Keeling P."/>
            <person name="Hampl V."/>
        </authorList>
    </citation>
    <scope>NUCLEOTIDE SEQUENCE</scope>
    <source>
        <strain evidence="3">STM</strain>
    </source>
</reference>
<dbReference type="AlphaFoldDB" id="A0A5J4QHQ4"/>
<dbReference type="EMBL" id="SNRY01003554">
    <property type="protein sequence ID" value="KAA6320550.1"/>
    <property type="molecule type" value="Genomic_DNA"/>
</dbReference>
<evidence type="ECO:0008006" key="4">
    <source>
        <dbReference type="Google" id="ProtNLM"/>
    </source>
</evidence>
<proteinExistence type="predicted"/>
<dbReference type="InterPro" id="IPR025303">
    <property type="entry name" value="PdaC"/>
</dbReference>
<dbReference type="Gene3D" id="3.30.565.40">
    <property type="entry name" value="Fervidobacterium nodosum Rt17-B1 like"/>
    <property type="match status" value="1"/>
</dbReference>
<gene>
    <name evidence="3" type="ORF">EZS27_029688</name>
</gene>
<sequence>PACELKINYTYPVDSSEKELLDSLNKLFIINCFGEEYVGKEAVDVVNQYAETYIKNYREDLEDTYLQDKKNKKGEDVAEVGGWYSYSKEINSEVQFYEENLLVYRINTYEYTGGAHGMTLTYFLNIDLTNTQPLHLNDLFKDDGYRNTLSSLLWNQLMIDNKVDSREELENMGYGSTGNLTPGENFYLDREGITFYFNVYDFTPYVMGATEIKLPYGKVKDIINLKKIIQLARWRLF</sequence>
<dbReference type="InterPro" id="IPR021729">
    <property type="entry name" value="DUF3298"/>
</dbReference>